<feature type="domain" description="FAD-dependent oxidoreductase 2 FAD-binding" evidence="4">
    <location>
        <begin position="338"/>
        <end position="400"/>
    </location>
</feature>
<dbReference type="PATRIC" id="fig|476652.3.peg.968"/>
<feature type="domain" description="FAD-dependent oxidoreductase 2 FAD-binding" evidence="4">
    <location>
        <begin position="3"/>
        <end position="45"/>
    </location>
</feature>
<dbReference type="GO" id="GO:0004368">
    <property type="term" value="F:glycerol-3-phosphate dehydrogenase (quinone) activity"/>
    <property type="evidence" value="ECO:0007669"/>
    <property type="project" value="UniProtKB-EC"/>
</dbReference>
<organism evidence="5 6">
    <name type="scientific">Desulfosporosinus acididurans</name>
    <dbReference type="NCBI Taxonomy" id="476652"/>
    <lineage>
        <taxon>Bacteria</taxon>
        <taxon>Bacillati</taxon>
        <taxon>Bacillota</taxon>
        <taxon>Clostridia</taxon>
        <taxon>Eubacteriales</taxon>
        <taxon>Desulfitobacteriaceae</taxon>
        <taxon>Desulfosporosinus</taxon>
    </lineage>
</organism>
<keyword evidence="1" id="KW-0285">Flavoprotein</keyword>
<accession>A0A0J1FUA3</accession>
<evidence type="ECO:0000256" key="1">
    <source>
        <dbReference type="ARBA" id="ARBA00022630"/>
    </source>
</evidence>
<dbReference type="InterPro" id="IPR036188">
    <property type="entry name" value="FAD/NAD-bd_sf"/>
</dbReference>
<reference evidence="5 6" key="1">
    <citation type="submission" date="2015-06" db="EMBL/GenBank/DDBJ databases">
        <title>Draft genome of the moderately acidophilic sulfate reducer Candidatus Desulfosporosinus acididurans strain M1.</title>
        <authorList>
            <person name="Poehlein A."/>
            <person name="Petzsch P."/>
            <person name="Johnson B.D."/>
            <person name="Schloemann M."/>
            <person name="Daniel R."/>
            <person name="Muehling M."/>
        </authorList>
    </citation>
    <scope>NUCLEOTIDE SEQUENCE [LARGE SCALE GENOMIC DNA]</scope>
    <source>
        <strain evidence="5 6">M1</strain>
    </source>
</reference>
<comment type="caution">
    <text evidence="5">The sequence shown here is derived from an EMBL/GenBank/DDBJ whole genome shotgun (WGS) entry which is preliminary data.</text>
</comment>
<keyword evidence="6" id="KW-1185">Reference proteome</keyword>
<sequence>MWDAIVVGGGLAGWTAGIRAAQRGKKVLIVTEGVGTLYYFSGIFDYGDLESLRHLPKHPYSLFDAEAIDRGKHFIQELCPEYIETNKSQHALTVLGTARQGDLMPRSMVLPNHQEQGSFVLLVPEGLKDFFPEIVVSNLVREFPGWQVNVKRVHAENFGEWQRMGKSASGIDYAAIWRSKEGQNLLAQEIEAIKREHQGAGSRSGKIAVVLPSLVSEYFDASRTKTYVQDYSLPVIEMSSFLPSPHGRYFAEYLKHQFTDLGGELMIGARAAALNGKPMSAKQPKSCQEIIVQSMGKVLHLKAKKFILATGGLLGGGIKVGIERKLIQEDVFDLPLYVPQEWSTSQFFASQPFAQIGVETDKCLRPLDTNQGRVIWDNVHVVGRMLAHWDPWTQRCGGGVSVTSGCAAAEII</sequence>
<evidence type="ECO:0000313" key="5">
    <source>
        <dbReference type="EMBL" id="KLU67005.1"/>
    </source>
</evidence>
<evidence type="ECO:0000313" key="6">
    <source>
        <dbReference type="Proteomes" id="UP000036356"/>
    </source>
</evidence>
<dbReference type="EMBL" id="LDZY01000003">
    <property type="protein sequence ID" value="KLU67005.1"/>
    <property type="molecule type" value="Genomic_DNA"/>
</dbReference>
<evidence type="ECO:0000256" key="2">
    <source>
        <dbReference type="ARBA" id="ARBA00022643"/>
    </source>
</evidence>
<name>A0A0J1FUA3_9FIRM</name>
<evidence type="ECO:0000256" key="3">
    <source>
        <dbReference type="ARBA" id="ARBA00023002"/>
    </source>
</evidence>
<dbReference type="EC" id="1.1.5.3" evidence="5"/>
<protein>
    <submittedName>
        <fullName evidence="5">Anaerobic glycerol-3-phosphate dehydrogenase subunit B</fullName>
        <ecNumber evidence="5">1.1.5.3</ecNumber>
    </submittedName>
</protein>
<dbReference type="STRING" id="476652.DEAC_c09390"/>
<evidence type="ECO:0000259" key="4">
    <source>
        <dbReference type="Pfam" id="PF00890"/>
    </source>
</evidence>
<gene>
    <name evidence="5" type="primary">glpB_2</name>
    <name evidence="5" type="ORF">DEAC_c09390</name>
</gene>
<dbReference type="InterPro" id="IPR003953">
    <property type="entry name" value="FAD-dep_OxRdtase_2_FAD-bd"/>
</dbReference>
<dbReference type="Gene3D" id="3.50.50.60">
    <property type="entry name" value="FAD/NAD(P)-binding domain"/>
    <property type="match status" value="1"/>
</dbReference>
<dbReference type="GO" id="GO:0009331">
    <property type="term" value="C:glycerol-3-phosphate dehydrogenase (FAD) complex"/>
    <property type="evidence" value="ECO:0007669"/>
    <property type="project" value="InterPro"/>
</dbReference>
<dbReference type="AlphaFoldDB" id="A0A0J1FUA3"/>
<dbReference type="Pfam" id="PF00890">
    <property type="entry name" value="FAD_binding_2"/>
    <property type="match status" value="2"/>
</dbReference>
<keyword evidence="2" id="KW-0288">FMN</keyword>
<dbReference type="Proteomes" id="UP000036356">
    <property type="component" value="Unassembled WGS sequence"/>
</dbReference>
<proteinExistence type="predicted"/>
<dbReference type="InterPro" id="IPR009158">
    <property type="entry name" value="G3P_DH_GlpB_su"/>
</dbReference>
<dbReference type="SUPFAM" id="SSF51905">
    <property type="entry name" value="FAD/NAD(P)-binding domain"/>
    <property type="match status" value="1"/>
</dbReference>
<dbReference type="PIRSF" id="PIRSF000141">
    <property type="entry name" value="Anaerobic_G3P_dh"/>
    <property type="match status" value="1"/>
</dbReference>
<keyword evidence="3 5" id="KW-0560">Oxidoreductase</keyword>